<evidence type="ECO:0000256" key="5">
    <source>
        <dbReference type="ARBA" id="ARBA00023128"/>
    </source>
</evidence>
<accession>A0A6P6YIU8</accession>
<dbReference type="InterPro" id="IPR019716">
    <property type="entry name" value="Ribosomal_mL53"/>
</dbReference>
<comment type="subcellular location">
    <subcellularLocation>
        <location evidence="1">Mitochondrion</location>
    </subcellularLocation>
</comment>
<evidence type="ECO:0000313" key="11">
    <source>
        <dbReference type="RefSeq" id="XP_027205157.1"/>
    </source>
</evidence>
<dbReference type="PANTHER" id="PTHR33618">
    <property type="entry name" value="39S RIBOSOMAL PROTEIN L53, MITOCHONDRIAL"/>
    <property type="match status" value="1"/>
</dbReference>
<keyword evidence="4" id="KW-0689">Ribosomal protein</keyword>
<dbReference type="InterPro" id="IPR052473">
    <property type="entry name" value="mtLSU_mL53"/>
</dbReference>
<evidence type="ECO:0000256" key="2">
    <source>
        <dbReference type="ARBA" id="ARBA00005557"/>
    </source>
</evidence>
<evidence type="ECO:0000256" key="3">
    <source>
        <dbReference type="ARBA" id="ARBA00022946"/>
    </source>
</evidence>
<evidence type="ECO:0000313" key="10">
    <source>
        <dbReference type="Proteomes" id="UP000515146"/>
    </source>
</evidence>
<keyword evidence="3" id="KW-0809">Transit peptide</keyword>
<sequence>MFSKILPKKFPPAKNPLLLAKQNEIRQLQLKPFKRIHFKFDPFHSQVVSIREFLQHLDRRQVHKTNPKCLIRTEIVCDQQEPTITAHLENGKKIHFKTANLTTIELLEYFNQYSKKFINPNPNSISTAIIKMQNRHYNVLVEMYDMVYNLFPEFDQLFDEETFYLVACGLTIISVAICFILSRFIHLREANI</sequence>
<keyword evidence="9" id="KW-0472">Membrane</keyword>
<dbReference type="OrthoDB" id="6618793at2759"/>
<proteinExistence type="inferred from homology"/>
<dbReference type="InParanoid" id="A0A6P6YIU8"/>
<gene>
    <name evidence="11" type="primary">LOC113798775</name>
</gene>
<keyword evidence="5" id="KW-0496">Mitochondrion</keyword>
<dbReference type="Pfam" id="PF10780">
    <property type="entry name" value="MRP_L53"/>
    <property type="match status" value="1"/>
</dbReference>
<dbReference type="GO" id="GO:0005762">
    <property type="term" value="C:mitochondrial large ribosomal subunit"/>
    <property type="evidence" value="ECO:0007669"/>
    <property type="project" value="TreeGrafter"/>
</dbReference>
<feature type="transmembrane region" description="Helical" evidence="9">
    <location>
        <begin position="163"/>
        <end position="185"/>
    </location>
</feature>
<dbReference type="Proteomes" id="UP000515146">
    <property type="component" value="Unplaced"/>
</dbReference>
<comment type="similarity">
    <text evidence="2">Belongs to the mitochondrion-specific ribosomal protein mL53 family.</text>
</comment>
<keyword evidence="9" id="KW-1133">Transmembrane helix</keyword>
<dbReference type="AlphaFoldDB" id="A0A6P6YIU8"/>
<evidence type="ECO:0000256" key="4">
    <source>
        <dbReference type="ARBA" id="ARBA00022980"/>
    </source>
</evidence>
<dbReference type="KEGG" id="dpte:113798775"/>
<protein>
    <recommendedName>
        <fullName evidence="7">Large ribosomal subunit protein mL53</fullName>
    </recommendedName>
    <alternativeName>
        <fullName evidence="8">39S ribosomal protein L53, mitochondrial</fullName>
    </alternativeName>
</protein>
<keyword evidence="9" id="KW-0812">Transmembrane</keyword>
<reference evidence="11" key="1">
    <citation type="submission" date="2025-08" db="UniProtKB">
        <authorList>
            <consortium name="RefSeq"/>
        </authorList>
    </citation>
    <scope>IDENTIFICATION</scope>
    <source>
        <strain evidence="11">Airmid</strain>
    </source>
</reference>
<dbReference type="OMA" id="HIMARKH"/>
<dbReference type="PANTHER" id="PTHR33618:SF1">
    <property type="entry name" value="LARGE RIBOSOMAL SUBUNIT PROTEIN ML53"/>
    <property type="match status" value="1"/>
</dbReference>
<evidence type="ECO:0000256" key="6">
    <source>
        <dbReference type="ARBA" id="ARBA00023274"/>
    </source>
</evidence>
<name>A0A6P6YIU8_DERPT</name>
<evidence type="ECO:0000256" key="7">
    <source>
        <dbReference type="ARBA" id="ARBA00035180"/>
    </source>
</evidence>
<evidence type="ECO:0000256" key="9">
    <source>
        <dbReference type="SAM" id="Phobius"/>
    </source>
</evidence>
<evidence type="ECO:0000256" key="1">
    <source>
        <dbReference type="ARBA" id="ARBA00004173"/>
    </source>
</evidence>
<organism evidence="10 11">
    <name type="scientific">Dermatophagoides pteronyssinus</name>
    <name type="common">European house dust mite</name>
    <dbReference type="NCBI Taxonomy" id="6956"/>
    <lineage>
        <taxon>Eukaryota</taxon>
        <taxon>Metazoa</taxon>
        <taxon>Ecdysozoa</taxon>
        <taxon>Arthropoda</taxon>
        <taxon>Chelicerata</taxon>
        <taxon>Arachnida</taxon>
        <taxon>Acari</taxon>
        <taxon>Acariformes</taxon>
        <taxon>Sarcoptiformes</taxon>
        <taxon>Astigmata</taxon>
        <taxon>Psoroptidia</taxon>
        <taxon>Analgoidea</taxon>
        <taxon>Pyroglyphidae</taxon>
        <taxon>Dermatophagoidinae</taxon>
        <taxon>Dermatophagoides</taxon>
    </lineage>
</organism>
<keyword evidence="10" id="KW-1185">Reference proteome</keyword>
<dbReference type="RefSeq" id="XP_027205157.1">
    <property type="nucleotide sequence ID" value="XM_027349356.1"/>
</dbReference>
<evidence type="ECO:0000256" key="8">
    <source>
        <dbReference type="ARBA" id="ARBA00042721"/>
    </source>
</evidence>
<keyword evidence="6" id="KW-0687">Ribonucleoprotein</keyword>
<dbReference type="Gene3D" id="3.40.30.10">
    <property type="entry name" value="Glutaredoxin"/>
    <property type="match status" value="1"/>
</dbReference>